<sequence>MCMLDCWVILVELAADLTVAVNPVLCGRIRACPKRVETTKTAMSNGWSTGILFSMLRNCSNKTCRLYIGRRFSVFIHKISAVVSR</sequence>
<proteinExistence type="predicted"/>
<dbReference type="EMBL" id="GIFC01003119">
    <property type="protein sequence ID" value="MXU85202.1"/>
    <property type="molecule type" value="Transcribed_RNA"/>
</dbReference>
<accession>A0A6B0TYK0</accession>
<reference evidence="2" key="1">
    <citation type="submission" date="2019-12" db="EMBL/GenBank/DDBJ databases">
        <title>An insight into the sialome of adult female Ixodes ricinus ticks feeding for 6 days.</title>
        <authorList>
            <person name="Perner J."/>
            <person name="Ribeiro J.M.C."/>
        </authorList>
    </citation>
    <scope>NUCLEOTIDE SEQUENCE</scope>
    <source>
        <strain evidence="2">Semi-engorged</strain>
        <tissue evidence="2">Salivary glands</tissue>
    </source>
</reference>
<organism evidence="2">
    <name type="scientific">Ixodes ricinus</name>
    <name type="common">Common tick</name>
    <name type="synonym">Acarus ricinus</name>
    <dbReference type="NCBI Taxonomy" id="34613"/>
    <lineage>
        <taxon>Eukaryota</taxon>
        <taxon>Metazoa</taxon>
        <taxon>Ecdysozoa</taxon>
        <taxon>Arthropoda</taxon>
        <taxon>Chelicerata</taxon>
        <taxon>Arachnida</taxon>
        <taxon>Acari</taxon>
        <taxon>Parasitiformes</taxon>
        <taxon>Ixodida</taxon>
        <taxon>Ixodoidea</taxon>
        <taxon>Ixodidae</taxon>
        <taxon>Ixodinae</taxon>
        <taxon>Ixodes</taxon>
    </lineage>
</organism>
<evidence type="ECO:0000256" key="1">
    <source>
        <dbReference type="SAM" id="SignalP"/>
    </source>
</evidence>
<keyword evidence="1" id="KW-0732">Signal</keyword>
<feature type="chain" id="PRO_5025507523" evidence="1">
    <location>
        <begin position="21"/>
        <end position="85"/>
    </location>
</feature>
<protein>
    <submittedName>
        <fullName evidence="2">Putative secreted protein</fullName>
    </submittedName>
</protein>
<name>A0A6B0TYK0_IXORI</name>
<feature type="signal peptide" evidence="1">
    <location>
        <begin position="1"/>
        <end position="20"/>
    </location>
</feature>
<evidence type="ECO:0000313" key="2">
    <source>
        <dbReference type="EMBL" id="MXU85202.1"/>
    </source>
</evidence>
<dbReference type="AlphaFoldDB" id="A0A6B0TYK0"/>